<dbReference type="KEGG" id="mar:MAE_43130"/>
<accession>B0JSH7</accession>
<sequence length="54" mass="6507">MVLQSILLPFRLPRRILPRRLRRHRFSGGVRCREDSVTLIFFLPFLPFFTFSCP</sequence>
<dbReference type="STRING" id="449447.MAE_43130"/>
<protein>
    <submittedName>
        <fullName evidence="1">Uncharacterized protein</fullName>
    </submittedName>
</protein>
<gene>
    <name evidence="1" type="ordered locus">MAE_43130</name>
</gene>
<reference evidence="1 2" key="1">
    <citation type="journal article" date="2007" name="DNA Res.">
        <title>Complete genomic structure of the bloom-forming toxic cyanobacterium Microcystis aeruginosa NIES-843.</title>
        <authorList>
            <person name="Kaneko T."/>
            <person name="Nakajima N."/>
            <person name="Okamoto S."/>
            <person name="Suzuki I."/>
            <person name="Tanabe Y."/>
            <person name="Tamaoki M."/>
            <person name="Nakamura Y."/>
            <person name="Kasai F."/>
            <person name="Watanabe A."/>
            <person name="Kawashima K."/>
            <person name="Kishida Y."/>
            <person name="Ono A."/>
            <person name="Shimizu Y."/>
            <person name="Takahashi C."/>
            <person name="Minami C."/>
            <person name="Fujishiro T."/>
            <person name="Kohara M."/>
            <person name="Katoh M."/>
            <person name="Nakazaki N."/>
            <person name="Nakayama S."/>
            <person name="Yamada M."/>
            <person name="Tabata S."/>
            <person name="Watanabe M.M."/>
        </authorList>
    </citation>
    <scope>NUCLEOTIDE SEQUENCE [LARGE SCALE GENOMIC DNA]</scope>
    <source>
        <strain evidence="2">NIES-843 / IAM M-247</strain>
    </source>
</reference>
<organism evidence="1 2">
    <name type="scientific">Microcystis aeruginosa (strain NIES-843 / IAM M-2473)</name>
    <dbReference type="NCBI Taxonomy" id="449447"/>
    <lineage>
        <taxon>Bacteria</taxon>
        <taxon>Bacillati</taxon>
        <taxon>Cyanobacteriota</taxon>
        <taxon>Cyanophyceae</taxon>
        <taxon>Oscillatoriophycideae</taxon>
        <taxon>Chroococcales</taxon>
        <taxon>Microcystaceae</taxon>
        <taxon>Microcystis</taxon>
    </lineage>
</organism>
<dbReference type="PaxDb" id="449447-MAE_43130"/>
<proteinExistence type="predicted"/>
<name>B0JSH7_MICAN</name>
<dbReference type="Proteomes" id="UP000001510">
    <property type="component" value="Chromosome"/>
</dbReference>
<dbReference type="HOGENOM" id="CLU_3045384_0_0_3"/>
<evidence type="ECO:0000313" key="1">
    <source>
        <dbReference type="EMBL" id="BAG04135.1"/>
    </source>
</evidence>
<dbReference type="AlphaFoldDB" id="B0JSH7"/>
<dbReference type="EnsemblBacteria" id="BAG04135">
    <property type="protein sequence ID" value="BAG04135"/>
    <property type="gene ID" value="MAE_43130"/>
</dbReference>
<keyword evidence="2" id="KW-1185">Reference proteome</keyword>
<evidence type="ECO:0000313" key="2">
    <source>
        <dbReference type="Proteomes" id="UP000001510"/>
    </source>
</evidence>
<dbReference type="EMBL" id="AP009552">
    <property type="protein sequence ID" value="BAG04135.1"/>
    <property type="molecule type" value="Genomic_DNA"/>
</dbReference>